<dbReference type="AlphaFoldDB" id="A0A0D8ZL48"/>
<dbReference type="RefSeq" id="WP_045057211.1">
    <property type="nucleotide sequence ID" value="NZ_CAWMDP010000055.1"/>
</dbReference>
<comment type="caution">
    <text evidence="1">The sequence shown here is derived from an EMBL/GenBank/DDBJ whole genome shotgun (WGS) entry which is preliminary data.</text>
</comment>
<dbReference type="STRING" id="1618023.UH38_23865"/>
<evidence type="ECO:0000313" key="2">
    <source>
        <dbReference type="Proteomes" id="UP000032452"/>
    </source>
</evidence>
<organism evidence="1 2">
    <name type="scientific">Aliterella atlantica CENA595</name>
    <dbReference type="NCBI Taxonomy" id="1618023"/>
    <lineage>
        <taxon>Bacteria</taxon>
        <taxon>Bacillati</taxon>
        <taxon>Cyanobacteriota</taxon>
        <taxon>Cyanophyceae</taxon>
        <taxon>Chroococcidiopsidales</taxon>
        <taxon>Aliterellaceae</taxon>
        <taxon>Aliterella</taxon>
    </lineage>
</organism>
<protein>
    <submittedName>
        <fullName evidence="1">Uncharacterized protein</fullName>
    </submittedName>
</protein>
<accession>A0A0D8ZL48</accession>
<keyword evidence="2" id="KW-1185">Reference proteome</keyword>
<sequence length="70" mass="7403">MFVVIPTSSQAASFVGDRADLQGSDRVDWSSLGVISTLKVLPNNFSATSEQGLKLNIHPQALSSQIMPSG</sequence>
<proteinExistence type="predicted"/>
<evidence type="ECO:0000313" key="1">
    <source>
        <dbReference type="EMBL" id="KJH69455.1"/>
    </source>
</evidence>
<gene>
    <name evidence="1" type="ORF">UH38_23865</name>
</gene>
<reference evidence="1 2" key="1">
    <citation type="submission" date="2015-02" db="EMBL/GenBank/DDBJ databases">
        <title>Draft genome of a novel marine cyanobacterium (Chroococcales) isolated from South Atlantic Ocean.</title>
        <authorList>
            <person name="Rigonato J."/>
            <person name="Alvarenga D.O."/>
            <person name="Branco L.H."/>
            <person name="Varani A.M."/>
            <person name="Brandini F.P."/>
            <person name="Fiore M.F."/>
        </authorList>
    </citation>
    <scope>NUCLEOTIDE SEQUENCE [LARGE SCALE GENOMIC DNA]</scope>
    <source>
        <strain evidence="1 2">CENA595</strain>
    </source>
</reference>
<name>A0A0D8ZL48_9CYAN</name>
<dbReference type="Proteomes" id="UP000032452">
    <property type="component" value="Unassembled WGS sequence"/>
</dbReference>
<dbReference type="OrthoDB" id="573373at2"/>
<dbReference type="EMBL" id="JYON01000044">
    <property type="protein sequence ID" value="KJH69455.1"/>
    <property type="molecule type" value="Genomic_DNA"/>
</dbReference>